<dbReference type="SUPFAM" id="SSF88697">
    <property type="entry name" value="PUA domain-like"/>
    <property type="match status" value="1"/>
</dbReference>
<dbReference type="EMBL" id="BSOB01000006">
    <property type="protein sequence ID" value="GLQ91754.1"/>
    <property type="molecule type" value="Genomic_DNA"/>
</dbReference>
<dbReference type="PANTHER" id="PTHR46732:SF8">
    <property type="entry name" value="ATP-DEPENDENT PROTEASE LA (LON) DOMAIN PROTEIN"/>
    <property type="match status" value="1"/>
</dbReference>
<organism evidence="2 3">
    <name type="scientific">Dyella acidisoli</name>
    <dbReference type="NCBI Taxonomy" id="1867834"/>
    <lineage>
        <taxon>Bacteria</taxon>
        <taxon>Pseudomonadati</taxon>
        <taxon>Pseudomonadota</taxon>
        <taxon>Gammaproteobacteria</taxon>
        <taxon>Lysobacterales</taxon>
        <taxon>Rhodanobacteraceae</taxon>
        <taxon>Dyella</taxon>
    </lineage>
</organism>
<gene>
    <name evidence="2" type="ORF">GCM10007901_07040</name>
</gene>
<evidence type="ECO:0000313" key="3">
    <source>
        <dbReference type="Proteomes" id="UP001156670"/>
    </source>
</evidence>
<dbReference type="PANTHER" id="PTHR46732">
    <property type="entry name" value="ATP-DEPENDENT PROTEASE LA (LON) DOMAIN PROTEIN"/>
    <property type="match status" value="1"/>
</dbReference>
<dbReference type="Gene3D" id="2.30.130.40">
    <property type="entry name" value="LON domain-like"/>
    <property type="match status" value="1"/>
</dbReference>
<dbReference type="GO" id="GO:0006508">
    <property type="term" value="P:proteolysis"/>
    <property type="evidence" value="ECO:0007669"/>
    <property type="project" value="UniProtKB-KW"/>
</dbReference>
<dbReference type="Proteomes" id="UP001156670">
    <property type="component" value="Unassembled WGS sequence"/>
</dbReference>
<evidence type="ECO:0000259" key="1">
    <source>
        <dbReference type="PROSITE" id="PS51787"/>
    </source>
</evidence>
<dbReference type="PROSITE" id="PS51787">
    <property type="entry name" value="LON_N"/>
    <property type="match status" value="1"/>
</dbReference>
<keyword evidence="2" id="KW-0645">Protease</keyword>
<sequence>MSDMAAQSPFLDVPLFPLGTVLYPGGQLQLRIFEPRYLDLVRECTRSGTAFGVCLILDGAEVGVPARPAAIGTLAHIVDFSHREDGLLGIAAEGGSRFRVLRTRARSDGLLRGDVQLWPDETPQAVPVEFALLQTILERLIETMGPHWRHAPRSSYDDAGWLGFRLAELLPLAREEQQQLLEMTDPLLRLTTLRDILPRFQKA</sequence>
<proteinExistence type="predicted"/>
<keyword evidence="3" id="KW-1185">Reference proteome</keyword>
<dbReference type="InterPro" id="IPR003111">
    <property type="entry name" value="Lon_prtase_N"/>
</dbReference>
<accession>A0ABQ5XJ66</accession>
<keyword evidence="2" id="KW-0378">Hydrolase</keyword>
<evidence type="ECO:0000313" key="2">
    <source>
        <dbReference type="EMBL" id="GLQ91754.1"/>
    </source>
</evidence>
<comment type="caution">
    <text evidence="2">The sequence shown here is derived from an EMBL/GenBank/DDBJ whole genome shotgun (WGS) entry which is preliminary data.</text>
</comment>
<dbReference type="InterPro" id="IPR015947">
    <property type="entry name" value="PUA-like_sf"/>
</dbReference>
<protein>
    <submittedName>
        <fullName evidence="2">ATP-dependent protease</fullName>
    </submittedName>
</protein>
<dbReference type="SMART" id="SM00464">
    <property type="entry name" value="LON"/>
    <property type="match status" value="1"/>
</dbReference>
<reference evidence="3" key="1">
    <citation type="journal article" date="2019" name="Int. J. Syst. Evol. Microbiol.">
        <title>The Global Catalogue of Microorganisms (GCM) 10K type strain sequencing project: providing services to taxonomists for standard genome sequencing and annotation.</title>
        <authorList>
            <consortium name="The Broad Institute Genomics Platform"/>
            <consortium name="The Broad Institute Genome Sequencing Center for Infectious Disease"/>
            <person name="Wu L."/>
            <person name="Ma J."/>
        </authorList>
    </citation>
    <scope>NUCLEOTIDE SEQUENCE [LARGE SCALE GENOMIC DNA]</scope>
    <source>
        <strain evidence="3">NBRC 111980</strain>
    </source>
</reference>
<name>A0ABQ5XJ66_9GAMM</name>
<feature type="domain" description="Lon N-terminal" evidence="1">
    <location>
        <begin position="13"/>
        <end position="201"/>
    </location>
</feature>
<dbReference type="Gene3D" id="1.10.4060.10">
    <property type="entry name" value="BPP1347 like domain"/>
    <property type="match status" value="1"/>
</dbReference>
<dbReference type="GO" id="GO:0008233">
    <property type="term" value="F:peptidase activity"/>
    <property type="evidence" value="ECO:0007669"/>
    <property type="project" value="UniProtKB-KW"/>
</dbReference>
<dbReference type="Pfam" id="PF02190">
    <property type="entry name" value="LON_substr_bdg"/>
    <property type="match status" value="1"/>
</dbReference>
<dbReference type="InterPro" id="IPR046336">
    <property type="entry name" value="Lon_prtase_N_sf"/>
</dbReference>